<dbReference type="RefSeq" id="WP_261812576.1">
    <property type="nucleotide sequence ID" value="NZ_CP078078.1"/>
</dbReference>
<dbReference type="InterPro" id="IPR001867">
    <property type="entry name" value="OmpR/PhoB-type_DNA-bd"/>
</dbReference>
<organism evidence="4 5">
    <name type="scientific">Microbacterium aurugineum</name>
    <dbReference type="NCBI Taxonomy" id="2851642"/>
    <lineage>
        <taxon>Bacteria</taxon>
        <taxon>Bacillati</taxon>
        <taxon>Actinomycetota</taxon>
        <taxon>Actinomycetes</taxon>
        <taxon>Micrococcales</taxon>
        <taxon>Microbacteriaceae</taxon>
        <taxon>Microbacterium</taxon>
    </lineage>
</organism>
<name>A0ABY4IY25_9MICO</name>
<dbReference type="InterPro" id="IPR036388">
    <property type="entry name" value="WH-like_DNA-bd_sf"/>
</dbReference>
<feature type="domain" description="OmpR/PhoB-type" evidence="3">
    <location>
        <begin position="156"/>
        <end position="249"/>
    </location>
</feature>
<evidence type="ECO:0000259" key="3">
    <source>
        <dbReference type="PROSITE" id="PS51755"/>
    </source>
</evidence>
<dbReference type="CDD" id="cd00383">
    <property type="entry name" value="trans_reg_C"/>
    <property type="match status" value="1"/>
</dbReference>
<reference evidence="4 5" key="1">
    <citation type="submission" date="2021-06" db="EMBL/GenBank/DDBJ databases">
        <title>Genome-based taxonomic framework of Microbacterium strains isolated from marine environment, the description of four new species and reclassification of four preexisting species.</title>
        <authorList>
            <person name="Lee S.D."/>
            <person name="Kim S.-M."/>
            <person name="Byeon Y.-S."/>
            <person name="Yang H.L."/>
            <person name="Kim I.S."/>
        </authorList>
    </citation>
    <scope>NUCLEOTIDE SEQUENCE [LARGE SCALE GENOMIC DNA]</scope>
    <source>
        <strain evidence="4 5">KSW4-10</strain>
    </source>
</reference>
<dbReference type="SMART" id="SM00862">
    <property type="entry name" value="Trans_reg_C"/>
    <property type="match status" value="1"/>
</dbReference>
<accession>A0ABY4IY25</accession>
<dbReference type="EMBL" id="CP078078">
    <property type="protein sequence ID" value="UPL17671.1"/>
    <property type="molecule type" value="Genomic_DNA"/>
</dbReference>
<evidence type="ECO:0000313" key="4">
    <source>
        <dbReference type="EMBL" id="UPL17671.1"/>
    </source>
</evidence>
<evidence type="ECO:0000256" key="1">
    <source>
        <dbReference type="ARBA" id="ARBA00023125"/>
    </source>
</evidence>
<keyword evidence="1 2" id="KW-0238">DNA-binding</keyword>
<sequence>MTPVTGRRPPLAGCRIIVSDDARSAEPPRDGVADGRSEGLIGVLTDAGAALFRVAVPRGGARTSASLRSVVQRAARGGIDAVLFLAPTAPWLETAESTGALEAIRRRSDSGRLLLGALHREDEDRLRLAGLTVMRTEGSSVTALARGVVAHYDSGTAALVTDAGRLEVRSGGVVVDERFIPLSRGATGVMEALFLAGGRVLSRAELGRGLPGGERSGRAVEVAVARLRESLDGIDLVQTVVKRGYRLAVTEQ</sequence>
<dbReference type="Proteomes" id="UP000830631">
    <property type="component" value="Chromosome"/>
</dbReference>
<dbReference type="SUPFAM" id="SSF46894">
    <property type="entry name" value="C-terminal effector domain of the bipartite response regulators"/>
    <property type="match status" value="1"/>
</dbReference>
<feature type="DNA-binding region" description="OmpR/PhoB-type" evidence="2">
    <location>
        <begin position="156"/>
        <end position="249"/>
    </location>
</feature>
<dbReference type="Gene3D" id="1.10.10.10">
    <property type="entry name" value="Winged helix-like DNA-binding domain superfamily/Winged helix DNA-binding domain"/>
    <property type="match status" value="1"/>
</dbReference>
<evidence type="ECO:0000313" key="5">
    <source>
        <dbReference type="Proteomes" id="UP000830631"/>
    </source>
</evidence>
<dbReference type="Pfam" id="PF00486">
    <property type="entry name" value="Trans_reg_C"/>
    <property type="match status" value="1"/>
</dbReference>
<proteinExistence type="predicted"/>
<evidence type="ECO:0000256" key="2">
    <source>
        <dbReference type="PROSITE-ProRule" id="PRU01091"/>
    </source>
</evidence>
<dbReference type="PROSITE" id="PS51755">
    <property type="entry name" value="OMPR_PHOB"/>
    <property type="match status" value="1"/>
</dbReference>
<keyword evidence="5" id="KW-1185">Reference proteome</keyword>
<gene>
    <name evidence="4" type="ORF">KV397_07880</name>
</gene>
<protein>
    <submittedName>
        <fullName evidence="4">Winged helix-turn-helix domain-containing protein</fullName>
    </submittedName>
</protein>
<dbReference type="InterPro" id="IPR016032">
    <property type="entry name" value="Sig_transdc_resp-reg_C-effctor"/>
</dbReference>